<dbReference type="AlphaFoldDB" id="A0AAE0XT31"/>
<proteinExistence type="predicted"/>
<name>A0AAE0XT31_9GAST</name>
<comment type="caution">
    <text evidence="2">The sequence shown here is derived from an EMBL/GenBank/DDBJ whole genome shotgun (WGS) entry which is preliminary data.</text>
</comment>
<protein>
    <submittedName>
        <fullName evidence="2">Uncharacterized protein</fullName>
    </submittedName>
</protein>
<feature type="region of interest" description="Disordered" evidence="1">
    <location>
        <begin position="1"/>
        <end position="54"/>
    </location>
</feature>
<evidence type="ECO:0000313" key="2">
    <source>
        <dbReference type="EMBL" id="KAK3706438.1"/>
    </source>
</evidence>
<evidence type="ECO:0000256" key="1">
    <source>
        <dbReference type="SAM" id="MobiDB-lite"/>
    </source>
</evidence>
<dbReference type="EMBL" id="JAWDGP010007745">
    <property type="protein sequence ID" value="KAK3706438.1"/>
    <property type="molecule type" value="Genomic_DNA"/>
</dbReference>
<feature type="compositionally biased region" description="Basic and acidic residues" evidence="1">
    <location>
        <begin position="23"/>
        <end position="54"/>
    </location>
</feature>
<organism evidence="2 3">
    <name type="scientific">Elysia crispata</name>
    <name type="common">lettuce slug</name>
    <dbReference type="NCBI Taxonomy" id="231223"/>
    <lineage>
        <taxon>Eukaryota</taxon>
        <taxon>Metazoa</taxon>
        <taxon>Spiralia</taxon>
        <taxon>Lophotrochozoa</taxon>
        <taxon>Mollusca</taxon>
        <taxon>Gastropoda</taxon>
        <taxon>Heterobranchia</taxon>
        <taxon>Euthyneura</taxon>
        <taxon>Panpulmonata</taxon>
        <taxon>Sacoglossa</taxon>
        <taxon>Placobranchoidea</taxon>
        <taxon>Plakobranchidae</taxon>
        <taxon>Elysia</taxon>
    </lineage>
</organism>
<reference evidence="2" key="1">
    <citation type="journal article" date="2023" name="G3 (Bethesda)">
        <title>A reference genome for the long-term kleptoplast-retaining sea slug Elysia crispata morphotype clarki.</title>
        <authorList>
            <person name="Eastman K.E."/>
            <person name="Pendleton A.L."/>
            <person name="Shaikh M.A."/>
            <person name="Suttiyut T."/>
            <person name="Ogas R."/>
            <person name="Tomko P."/>
            <person name="Gavelis G."/>
            <person name="Widhalm J.R."/>
            <person name="Wisecaver J.H."/>
        </authorList>
    </citation>
    <scope>NUCLEOTIDE SEQUENCE</scope>
    <source>
        <strain evidence="2">ECLA1</strain>
    </source>
</reference>
<accession>A0AAE0XT31</accession>
<sequence length="119" mass="13443">MRSSMKLKQIPNSYSSKTQCGADSKKSKGKYEKNMDNNEGREKEQTQKKDSKESLVVKQSLIVVLIQASDFNCLVLLALHHRGPASLGSDIIHKVRGETIRLKHSLTSEGRHTYIEMNE</sequence>
<dbReference type="Proteomes" id="UP001283361">
    <property type="component" value="Unassembled WGS sequence"/>
</dbReference>
<gene>
    <name evidence="2" type="ORF">RRG08_048006</name>
</gene>
<keyword evidence="3" id="KW-1185">Reference proteome</keyword>
<evidence type="ECO:0000313" key="3">
    <source>
        <dbReference type="Proteomes" id="UP001283361"/>
    </source>
</evidence>
<feature type="compositionally biased region" description="Polar residues" evidence="1">
    <location>
        <begin position="10"/>
        <end position="21"/>
    </location>
</feature>